<keyword evidence="3" id="KW-1185">Reference proteome</keyword>
<dbReference type="PANTHER" id="PTHR41142">
    <property type="entry name" value="SI:DKEY-16J16.4"/>
    <property type="match status" value="1"/>
</dbReference>
<evidence type="ECO:0000313" key="2">
    <source>
        <dbReference type="EMBL" id="KAK7590674.1"/>
    </source>
</evidence>
<feature type="compositionally biased region" description="Basic residues" evidence="1">
    <location>
        <begin position="277"/>
        <end position="293"/>
    </location>
</feature>
<dbReference type="AlphaFoldDB" id="A0AAN9Y435"/>
<feature type="region of interest" description="Disordered" evidence="1">
    <location>
        <begin position="1"/>
        <end position="293"/>
    </location>
</feature>
<evidence type="ECO:0000256" key="1">
    <source>
        <dbReference type="SAM" id="MobiDB-lite"/>
    </source>
</evidence>
<organism evidence="2 3">
    <name type="scientific">Parthenolecanium corni</name>
    <dbReference type="NCBI Taxonomy" id="536013"/>
    <lineage>
        <taxon>Eukaryota</taxon>
        <taxon>Metazoa</taxon>
        <taxon>Ecdysozoa</taxon>
        <taxon>Arthropoda</taxon>
        <taxon>Hexapoda</taxon>
        <taxon>Insecta</taxon>
        <taxon>Pterygota</taxon>
        <taxon>Neoptera</taxon>
        <taxon>Paraneoptera</taxon>
        <taxon>Hemiptera</taxon>
        <taxon>Sternorrhyncha</taxon>
        <taxon>Coccoidea</taxon>
        <taxon>Coccidae</taxon>
        <taxon>Parthenolecanium</taxon>
    </lineage>
</organism>
<accession>A0AAN9Y435</accession>
<name>A0AAN9Y435_9HEMI</name>
<sequence length="452" mass="49407">MHKPNFTNSTGIPTDRLNFSFQVKESDHDSGTESDDQNSVIMDSEECDRSTSSVTAAGAISGHSNSSTNSSVSQVAGMVTPASSPYFLDSAVPSDSDLTYDHHSSEEELEVINGKGSRDPAKRVGRSPFGNRCRSVSSAAPEKRKWSDAMDTESPGDSSAPCHHRARVRVSTRRHASSSDENICEAAAAPPPQRSTSTSLKSAGSCSSGASSDDETTTPSGAFAPISPSTPVNFSRSPPLDAHKPPTVRSLSPPLKMLNCDSTAVDQQRSQNLSSPRYKRHRQTPTQRAHHAHNIQRPCLDFEKMQQTGAVKTTRASQVQSRNRMRRTTNSKDNPRIPFLSRRVHVGNTGSMSFSTVTNHLINPCRPNTFCACVLRLIFKCIFDFLYLGMELEVCLHLNCSYGIVEIFDEHSLAVPVGFRKSSARYFRFGRSSTPEHFSSNRANSPCSAKKC</sequence>
<feature type="compositionally biased region" description="Low complexity" evidence="1">
    <location>
        <begin position="195"/>
        <end position="211"/>
    </location>
</feature>
<dbReference type="PANTHER" id="PTHR41142:SF1">
    <property type="entry name" value="SI:DKEY-16J16.4"/>
    <property type="match status" value="1"/>
</dbReference>
<gene>
    <name evidence="2" type="ORF">V9T40_002287</name>
</gene>
<reference evidence="2 3" key="1">
    <citation type="submission" date="2024-03" db="EMBL/GenBank/DDBJ databases">
        <title>Adaptation during the transition from Ophiocordyceps entomopathogen to insect associate is accompanied by gene loss and intensified selection.</title>
        <authorList>
            <person name="Ward C.M."/>
            <person name="Onetto C.A."/>
            <person name="Borneman A.R."/>
        </authorList>
    </citation>
    <scope>NUCLEOTIDE SEQUENCE [LARGE SCALE GENOMIC DNA]</scope>
    <source>
        <strain evidence="2">AWRI1</strain>
        <tissue evidence="2">Single Adult Female</tissue>
    </source>
</reference>
<feature type="compositionally biased region" description="Polar residues" evidence="1">
    <location>
        <begin position="260"/>
        <end position="275"/>
    </location>
</feature>
<feature type="compositionally biased region" description="Low complexity" evidence="1">
    <location>
        <begin position="61"/>
        <end position="73"/>
    </location>
</feature>
<feature type="compositionally biased region" description="Basic residues" evidence="1">
    <location>
        <begin position="162"/>
        <end position="176"/>
    </location>
</feature>
<protein>
    <submittedName>
        <fullName evidence="2">Uncharacterized protein</fullName>
    </submittedName>
</protein>
<comment type="caution">
    <text evidence="2">The sequence shown here is derived from an EMBL/GenBank/DDBJ whole genome shotgun (WGS) entry which is preliminary data.</text>
</comment>
<dbReference type="Proteomes" id="UP001367676">
    <property type="component" value="Unassembled WGS sequence"/>
</dbReference>
<feature type="compositionally biased region" description="Polar residues" evidence="1">
    <location>
        <begin position="227"/>
        <end position="236"/>
    </location>
</feature>
<feature type="compositionally biased region" description="Polar residues" evidence="1">
    <location>
        <begin position="1"/>
        <end position="23"/>
    </location>
</feature>
<feature type="region of interest" description="Disordered" evidence="1">
    <location>
        <begin position="316"/>
        <end position="337"/>
    </location>
</feature>
<dbReference type="EMBL" id="JBBCAQ010000022">
    <property type="protein sequence ID" value="KAK7590674.1"/>
    <property type="molecule type" value="Genomic_DNA"/>
</dbReference>
<proteinExistence type="predicted"/>
<evidence type="ECO:0000313" key="3">
    <source>
        <dbReference type="Proteomes" id="UP001367676"/>
    </source>
</evidence>